<dbReference type="EMBL" id="VMBB01000741">
    <property type="protein sequence ID" value="MDR8263448.1"/>
    <property type="molecule type" value="Genomic_DNA"/>
</dbReference>
<gene>
    <name evidence="1" type="ORF">FPK87_23805</name>
</gene>
<organism evidence="1">
    <name type="scientific">Acinetobacter baumannii</name>
    <dbReference type="NCBI Taxonomy" id="470"/>
    <lineage>
        <taxon>Bacteria</taxon>
        <taxon>Pseudomonadati</taxon>
        <taxon>Pseudomonadota</taxon>
        <taxon>Gammaproteobacteria</taxon>
        <taxon>Moraxellales</taxon>
        <taxon>Moraxellaceae</taxon>
        <taxon>Acinetobacter</taxon>
        <taxon>Acinetobacter calcoaceticus/baumannii complex</taxon>
    </lineage>
</organism>
<accession>A0ABD5DE66</accession>
<evidence type="ECO:0000313" key="1">
    <source>
        <dbReference type="EMBL" id="MDR8263448.1"/>
    </source>
</evidence>
<reference evidence="1" key="1">
    <citation type="submission" date="2019-07" db="EMBL/GenBank/DDBJ databases">
        <title>Biological characteristics of mucoid Acinetobacter baumannii from a general hospital in China.</title>
        <authorList>
            <person name="Hua X."/>
            <person name="Yu Y."/>
        </authorList>
    </citation>
    <scope>NUCLEOTIDE SEQUENCE [LARGE SCALE GENOMIC DNA]</scope>
    <source>
        <strain evidence="1">N41</strain>
    </source>
</reference>
<feature type="non-terminal residue" evidence="1">
    <location>
        <position position="92"/>
    </location>
</feature>
<dbReference type="AlphaFoldDB" id="A0ABD5DE66"/>
<sequence>VHADPTTFQRLLLIDDLEAWLSEGKSLFNWSNVLSKQNNENNSYLSPSLIYADYANNIFKAESKYNGKIQGIYGPFNNIEKSHDGSPIIVFN</sequence>
<feature type="non-terminal residue" evidence="1">
    <location>
        <position position="1"/>
    </location>
</feature>
<proteinExistence type="predicted"/>
<name>A0ABD5DE66_ACIBA</name>
<comment type="caution">
    <text evidence="1">The sequence shown here is derived from an EMBL/GenBank/DDBJ whole genome shotgun (WGS) entry which is preliminary data.</text>
</comment>
<protein>
    <submittedName>
        <fullName evidence="1">Uncharacterized protein</fullName>
    </submittedName>
</protein>